<dbReference type="Pfam" id="PF03219">
    <property type="entry name" value="TLC"/>
    <property type="match status" value="2"/>
</dbReference>
<sequence>MPGPAARHPNLLIEIVQSVRSQFLKLDGLWDKFIPMSLLFFLMAFVNTIMDSLKDSLVITAAGGGTEVIPYLTVYAVLPSSLLFLFAYSWGTQRFSREKLFNIIIGAFLSFYAVFAFAYPHHDALHLDGMAATLSMLPSGMSGLVGMLRNWLFTMFYCVSELWGDVVLSLLFWGLANETTSIEDAPLLYPLFGIGANIAQTMAGRVLRLFSDASSSSSLSYSQQLQAIMALCVGLGVSILTLHAWIARTFPRNPKGSTAAKMRAAAVAQRQADAVAAAAEAAGTSGHRVPVDLEAAVHGLNYCSLEEPPAAAAATRQIGAGGHANGDAALHHGAALPPQDAAVRAAAAAAGGSGGGAAAGPSSAAAAAAEKQAGRSGGKKKKEAMSMQDAWHFLRKSPQIRCLAVMALAQGITTNLLDLSFKHYLHKLATTPAAYSAFLGDTAMWTGIVTGTLMFLSPLLFDRVGWRGVASATPNFMLFAGLPFFAGCIAFTFLAVKLAAGPAAAVLTGLVMSGAVLTVFARGAKFSLFKPAEEMVYIGLDDESRTKGKAAIDVVGAQSGKSIGSMLQQALLILSGGTLGGILPLLAIFYAIMLKNWTGAVDDLAFHYDPSHVHRMSVAGSLDLEDEATAEGGEQGAPGDGAPARQPAPVFPALGHRVCASSGAAAAAAMAPAPLTLPVGATENCVRVHPVVLFTITDAFIRRKDGQERVIGTLLGTVADGVVDVKNCYAVPHSEAIDQVSLDVQHHQTMAGLQQRVSPRESIVGWFSTGDADSTRSRDALIHSFYGNECPNPVHLALDTSGQGGHMGVRAFVSRALSIGGNELAREFLEVDCEVRGSEVERVGTDLLSAELAEALPGDMEGLGQSFERLQQSLQAAQAYVDAVVAGKQKGNTAVGRLLAEAVAAVPHFTREDFDKMLGDQQNDCTLVLFLSKLIQAHLALADRLGTMQLPLL</sequence>
<keyword evidence="3 13" id="KW-0813">Transport</keyword>
<feature type="transmembrane region" description="Helical" evidence="13">
    <location>
        <begin position="69"/>
        <end position="88"/>
    </location>
</feature>
<keyword evidence="10 13" id="KW-1133">Transmembrane helix</keyword>
<dbReference type="SMART" id="SM00232">
    <property type="entry name" value="JAB_MPN"/>
    <property type="match status" value="1"/>
</dbReference>
<feature type="transmembrane region" description="Helical" evidence="13">
    <location>
        <begin position="433"/>
        <end position="456"/>
    </location>
</feature>
<keyword evidence="6 13" id="KW-0812">Transmembrane</keyword>
<keyword evidence="4 12" id="KW-0963">Cytoplasm</keyword>
<protein>
    <recommendedName>
        <fullName evidence="12">Eukaryotic translation initiation factor 3 subunit F</fullName>
        <shortName evidence="12">eIF3f</shortName>
    </recommendedName>
    <alternativeName>
        <fullName evidence="12">eIF-3-epsilon</fullName>
    </alternativeName>
</protein>
<comment type="caution">
    <text evidence="15">The sequence shown here is derived from an EMBL/GenBank/DDBJ whole genome shotgun (WGS) entry which is preliminary data.</text>
</comment>
<evidence type="ECO:0000313" key="15">
    <source>
        <dbReference type="EMBL" id="PSC75825.1"/>
    </source>
</evidence>
<comment type="subcellular location">
    <subcellularLocation>
        <location evidence="12">Cytoplasm</location>
    </subcellularLocation>
    <subcellularLocation>
        <location evidence="1">Membrane</location>
        <topology evidence="1">Multi-pass membrane protein</topology>
    </subcellularLocation>
    <subcellularLocation>
        <location evidence="13">Plastid</location>
        <location evidence="13">Chloroplast membrane</location>
        <topology evidence="13">Multi-pass membrane protein</topology>
    </subcellularLocation>
</comment>
<dbReference type="GO" id="GO:0033290">
    <property type="term" value="C:eukaryotic 48S preinitiation complex"/>
    <property type="evidence" value="ECO:0007669"/>
    <property type="project" value="UniProtKB-UniRule"/>
</dbReference>
<dbReference type="InterPro" id="IPR037518">
    <property type="entry name" value="MPN"/>
</dbReference>
<comment type="function">
    <text evidence="12">Component of the eukaryotic translation initiation factor 3 (eIF-3) complex, which is involved in protein synthesis of a specialized repertoire of mRNAs and, together with other initiation factors, stimulates binding of mRNA and methionyl-tRNAi to the 40S ribosome. The eIF-3 complex specifically targets and initiates translation of a subset of mRNAs involved in cell proliferation.</text>
</comment>
<dbReference type="GO" id="GO:0031969">
    <property type="term" value="C:chloroplast membrane"/>
    <property type="evidence" value="ECO:0007669"/>
    <property type="project" value="UniProtKB-SubCell"/>
</dbReference>
<proteinExistence type="inferred from homology"/>
<dbReference type="GO" id="GO:0008237">
    <property type="term" value="F:metallopeptidase activity"/>
    <property type="evidence" value="ECO:0007669"/>
    <property type="project" value="InterPro"/>
</dbReference>
<evidence type="ECO:0000256" key="9">
    <source>
        <dbReference type="ARBA" id="ARBA00022917"/>
    </source>
</evidence>
<dbReference type="GO" id="GO:0003743">
    <property type="term" value="F:translation initiation factor activity"/>
    <property type="evidence" value="ECO:0007669"/>
    <property type="project" value="UniProtKB-UniRule"/>
</dbReference>
<keyword evidence="9 12" id="KW-0648">Protein biosynthesis</keyword>
<feature type="transmembrane region" description="Helical" evidence="13">
    <location>
        <begin position="502"/>
        <end position="521"/>
    </location>
</feature>
<dbReference type="Proteomes" id="UP000239649">
    <property type="component" value="Unassembled WGS sequence"/>
</dbReference>
<evidence type="ECO:0000256" key="3">
    <source>
        <dbReference type="ARBA" id="ARBA00022448"/>
    </source>
</evidence>
<keyword evidence="16" id="KW-1185">Reference proteome</keyword>
<feature type="transmembrane region" description="Helical" evidence="13">
    <location>
        <begin position="402"/>
        <end position="421"/>
    </location>
</feature>
<organism evidence="15 16">
    <name type="scientific">Micractinium conductrix</name>
    <dbReference type="NCBI Taxonomy" id="554055"/>
    <lineage>
        <taxon>Eukaryota</taxon>
        <taxon>Viridiplantae</taxon>
        <taxon>Chlorophyta</taxon>
        <taxon>core chlorophytes</taxon>
        <taxon>Trebouxiophyceae</taxon>
        <taxon>Chlorellales</taxon>
        <taxon>Chlorellaceae</taxon>
        <taxon>Chlorella clade</taxon>
        <taxon>Micractinium</taxon>
    </lineage>
</organism>
<dbReference type="GO" id="GO:0005524">
    <property type="term" value="F:ATP binding"/>
    <property type="evidence" value="ECO:0007669"/>
    <property type="project" value="UniProtKB-KW"/>
</dbReference>
<evidence type="ECO:0000259" key="14">
    <source>
        <dbReference type="PROSITE" id="PS50249"/>
    </source>
</evidence>
<evidence type="ECO:0000256" key="10">
    <source>
        <dbReference type="ARBA" id="ARBA00022989"/>
    </source>
</evidence>
<evidence type="ECO:0000256" key="12">
    <source>
        <dbReference type="HAMAP-Rule" id="MF_03005"/>
    </source>
</evidence>
<dbReference type="EMBL" id="LHPF02000002">
    <property type="protein sequence ID" value="PSC75825.1"/>
    <property type="molecule type" value="Genomic_DNA"/>
</dbReference>
<comment type="subunit">
    <text evidence="12">Component of the eukaryotic translation initiation factor 3 (eIF-3) complex.</text>
</comment>
<feature type="domain" description="MPN" evidence="14">
    <location>
        <begin position="686"/>
        <end position="818"/>
    </location>
</feature>
<comment type="similarity">
    <text evidence="2 13">Belongs to the ADP/ATP translocase tlc family.</text>
</comment>
<evidence type="ECO:0000256" key="5">
    <source>
        <dbReference type="ARBA" id="ARBA00022540"/>
    </source>
</evidence>
<dbReference type="CDD" id="cd08064">
    <property type="entry name" value="MPN_eIF3f"/>
    <property type="match status" value="1"/>
</dbReference>
<keyword evidence="5 12" id="KW-0396">Initiation factor</keyword>
<feature type="transmembrane region" description="Helical" evidence="13">
    <location>
        <begin position="29"/>
        <end position="49"/>
    </location>
</feature>
<evidence type="ECO:0000256" key="7">
    <source>
        <dbReference type="ARBA" id="ARBA00022741"/>
    </source>
</evidence>
<keyword evidence="13" id="KW-0934">Plastid</keyword>
<dbReference type="GO" id="GO:0001732">
    <property type="term" value="P:formation of cytoplasmic translation initiation complex"/>
    <property type="evidence" value="ECO:0007669"/>
    <property type="project" value="UniProtKB-UniRule"/>
</dbReference>
<name>A0A2P6VP38_9CHLO</name>
<feature type="transmembrane region" description="Helical" evidence="13">
    <location>
        <begin position="227"/>
        <end position="247"/>
    </location>
</feature>
<gene>
    <name evidence="15" type="ORF">C2E20_1453</name>
</gene>
<dbReference type="Pfam" id="PF13012">
    <property type="entry name" value="MitMem_reg"/>
    <property type="match status" value="1"/>
</dbReference>
<evidence type="ECO:0000256" key="1">
    <source>
        <dbReference type="ARBA" id="ARBA00004141"/>
    </source>
</evidence>
<keyword evidence="7 13" id="KW-0547">Nucleotide-binding</keyword>
<dbReference type="InterPro" id="IPR024969">
    <property type="entry name" value="EIF3F/CSN6-like_C"/>
</dbReference>
<accession>A0A2P6VP38</accession>
<dbReference type="InterPro" id="IPR004667">
    <property type="entry name" value="ADP_ATP_car_bac_type"/>
</dbReference>
<reference evidence="15 16" key="1">
    <citation type="journal article" date="2018" name="Plant J.">
        <title>Genome sequences of Chlorella sorokiniana UTEX 1602 and Micractinium conductrix SAG 241.80: implications to maltose excretion by a green alga.</title>
        <authorList>
            <person name="Arriola M.B."/>
            <person name="Velmurugan N."/>
            <person name="Zhang Y."/>
            <person name="Plunkett M.H."/>
            <person name="Hondzo H."/>
            <person name="Barney B.M."/>
        </authorList>
    </citation>
    <scope>NUCLEOTIDE SEQUENCE [LARGE SCALE GENOMIC DNA]</scope>
    <source>
        <strain evidence="15 16">SAG 241.80</strain>
    </source>
</reference>
<dbReference type="STRING" id="554055.A0A2P6VP38"/>
<evidence type="ECO:0000256" key="6">
    <source>
        <dbReference type="ARBA" id="ARBA00022692"/>
    </source>
</evidence>
<dbReference type="PROSITE" id="PS50249">
    <property type="entry name" value="MPN"/>
    <property type="match status" value="1"/>
</dbReference>
<evidence type="ECO:0000256" key="11">
    <source>
        <dbReference type="ARBA" id="ARBA00023136"/>
    </source>
</evidence>
<evidence type="ECO:0000256" key="13">
    <source>
        <dbReference type="RuleBase" id="RU363121"/>
    </source>
</evidence>
<evidence type="ECO:0000313" key="16">
    <source>
        <dbReference type="Proteomes" id="UP000239649"/>
    </source>
</evidence>
<dbReference type="Gene3D" id="3.40.140.10">
    <property type="entry name" value="Cytidine Deaminase, domain 2"/>
    <property type="match status" value="1"/>
</dbReference>
<feature type="transmembrane region" description="Helical" evidence="13">
    <location>
        <begin position="571"/>
        <end position="593"/>
    </location>
</feature>
<feature type="transmembrane region" description="Helical" evidence="13">
    <location>
        <begin position="187"/>
        <end position="207"/>
    </location>
</feature>
<feature type="transmembrane region" description="Helical" evidence="13">
    <location>
        <begin position="151"/>
        <end position="175"/>
    </location>
</feature>
<evidence type="ECO:0000256" key="4">
    <source>
        <dbReference type="ARBA" id="ARBA00022490"/>
    </source>
</evidence>
<dbReference type="AlphaFoldDB" id="A0A2P6VP38"/>
<dbReference type="PANTHER" id="PTHR31187:SF1">
    <property type="entry name" value="ADP,ATP CARRIER PROTEIN 1"/>
    <property type="match status" value="1"/>
</dbReference>
<feature type="transmembrane region" description="Helical" evidence="13">
    <location>
        <begin position="100"/>
        <end position="119"/>
    </location>
</feature>
<keyword evidence="13" id="KW-0150">Chloroplast</keyword>
<comment type="similarity">
    <text evidence="12">Belongs to the eIF-3 subunit F family.</text>
</comment>
<dbReference type="GO" id="GO:0031369">
    <property type="term" value="F:translation initiation factor binding"/>
    <property type="evidence" value="ECO:0007669"/>
    <property type="project" value="InterPro"/>
</dbReference>
<dbReference type="HAMAP" id="MF_03005">
    <property type="entry name" value="eIF3f"/>
    <property type="match status" value="1"/>
</dbReference>
<keyword evidence="11 13" id="KW-0472">Membrane</keyword>
<dbReference type="GO" id="GO:0016282">
    <property type="term" value="C:eukaryotic 43S preinitiation complex"/>
    <property type="evidence" value="ECO:0007669"/>
    <property type="project" value="UniProtKB-UniRule"/>
</dbReference>
<evidence type="ECO:0000256" key="2">
    <source>
        <dbReference type="ARBA" id="ARBA00007127"/>
    </source>
</evidence>
<dbReference type="GO" id="GO:0005852">
    <property type="term" value="C:eukaryotic translation initiation factor 3 complex"/>
    <property type="evidence" value="ECO:0007669"/>
    <property type="project" value="UniProtKB-UniRule"/>
</dbReference>
<dbReference type="PANTHER" id="PTHR31187">
    <property type="match status" value="1"/>
</dbReference>
<keyword evidence="8 13" id="KW-0067">ATP-binding</keyword>
<dbReference type="Pfam" id="PF01398">
    <property type="entry name" value="JAB"/>
    <property type="match status" value="1"/>
</dbReference>
<dbReference type="GO" id="GO:0005471">
    <property type="term" value="F:ATP:ADP antiporter activity"/>
    <property type="evidence" value="ECO:0007669"/>
    <property type="project" value="InterPro"/>
</dbReference>
<evidence type="ECO:0000256" key="8">
    <source>
        <dbReference type="ARBA" id="ARBA00022840"/>
    </source>
</evidence>
<dbReference type="OrthoDB" id="2190844at2759"/>
<dbReference type="InterPro" id="IPR000555">
    <property type="entry name" value="JAMM/MPN+_dom"/>
</dbReference>
<feature type="transmembrane region" description="Helical" evidence="13">
    <location>
        <begin position="476"/>
        <end position="496"/>
    </location>
</feature>
<dbReference type="InterPro" id="IPR027531">
    <property type="entry name" value="eIF3f"/>
</dbReference>